<keyword evidence="2" id="KW-1185">Reference proteome</keyword>
<proteinExistence type="predicted"/>
<evidence type="ECO:0000313" key="1">
    <source>
        <dbReference type="EMBL" id="KAI5653169.1"/>
    </source>
</evidence>
<name>A0ACB9ZXB9_CATRO</name>
<reference evidence="2" key="1">
    <citation type="journal article" date="2023" name="Nat. Plants">
        <title>Single-cell RNA sequencing provides a high-resolution roadmap for understanding the multicellular compartmentation of specialized metabolism.</title>
        <authorList>
            <person name="Sun S."/>
            <person name="Shen X."/>
            <person name="Li Y."/>
            <person name="Li Y."/>
            <person name="Wang S."/>
            <person name="Li R."/>
            <person name="Zhang H."/>
            <person name="Shen G."/>
            <person name="Guo B."/>
            <person name="Wei J."/>
            <person name="Xu J."/>
            <person name="St-Pierre B."/>
            <person name="Chen S."/>
            <person name="Sun C."/>
        </authorList>
    </citation>
    <scope>NUCLEOTIDE SEQUENCE [LARGE SCALE GENOMIC DNA]</scope>
</reference>
<comment type="caution">
    <text evidence="1">The sequence shown here is derived from an EMBL/GenBank/DDBJ whole genome shotgun (WGS) entry which is preliminary data.</text>
</comment>
<gene>
    <name evidence="1" type="ORF">M9H77_30356</name>
</gene>
<evidence type="ECO:0000313" key="2">
    <source>
        <dbReference type="Proteomes" id="UP001060085"/>
    </source>
</evidence>
<sequence>MPPFPCVLLPSSWLLSLGLALGTSPPSPVHPGSPHPCTYSRFDIKEKAVEKRVVKSNGSESTWKEDQEANELIMDQSLEQGQRRSRHMMKVWLKEWMSSLKKP</sequence>
<dbReference type="Proteomes" id="UP001060085">
    <property type="component" value="Linkage Group LG07"/>
</dbReference>
<organism evidence="1 2">
    <name type="scientific">Catharanthus roseus</name>
    <name type="common">Madagascar periwinkle</name>
    <name type="synonym">Vinca rosea</name>
    <dbReference type="NCBI Taxonomy" id="4058"/>
    <lineage>
        <taxon>Eukaryota</taxon>
        <taxon>Viridiplantae</taxon>
        <taxon>Streptophyta</taxon>
        <taxon>Embryophyta</taxon>
        <taxon>Tracheophyta</taxon>
        <taxon>Spermatophyta</taxon>
        <taxon>Magnoliopsida</taxon>
        <taxon>eudicotyledons</taxon>
        <taxon>Gunneridae</taxon>
        <taxon>Pentapetalae</taxon>
        <taxon>asterids</taxon>
        <taxon>lamiids</taxon>
        <taxon>Gentianales</taxon>
        <taxon>Apocynaceae</taxon>
        <taxon>Rauvolfioideae</taxon>
        <taxon>Vinceae</taxon>
        <taxon>Catharanthinae</taxon>
        <taxon>Catharanthus</taxon>
    </lineage>
</organism>
<dbReference type="EMBL" id="CM044707">
    <property type="protein sequence ID" value="KAI5653169.1"/>
    <property type="molecule type" value="Genomic_DNA"/>
</dbReference>
<accession>A0ACB9ZXB9</accession>
<protein>
    <submittedName>
        <fullName evidence="1">Uncharacterized protein</fullName>
    </submittedName>
</protein>